<protein>
    <submittedName>
        <fullName evidence="2">Uncharacterized protein</fullName>
    </submittedName>
</protein>
<proteinExistence type="predicted"/>
<sequence length="51" mass="5778">MKQVSDADVWRTIHAAKVKLDESTGEIKMGMGGEVHWQKNQPTKQKGKGRR</sequence>
<accession>A0A8S5N4U9</accession>
<reference evidence="2" key="1">
    <citation type="journal article" date="2021" name="Proc. Natl. Acad. Sci. U.S.A.">
        <title>A Catalog of Tens of Thousands of Viruses from Human Metagenomes Reveals Hidden Associations with Chronic Diseases.</title>
        <authorList>
            <person name="Tisza M.J."/>
            <person name="Buck C.B."/>
        </authorList>
    </citation>
    <scope>NUCLEOTIDE SEQUENCE</scope>
    <source>
        <strain evidence="2">CtxpQ22</strain>
    </source>
</reference>
<name>A0A8S5N4U9_9CAUD</name>
<evidence type="ECO:0000313" key="2">
    <source>
        <dbReference type="EMBL" id="DAD89468.1"/>
    </source>
</evidence>
<organism evidence="2">
    <name type="scientific">Myoviridae sp. ctxpQ22</name>
    <dbReference type="NCBI Taxonomy" id="2826715"/>
    <lineage>
        <taxon>Viruses</taxon>
        <taxon>Duplodnaviria</taxon>
        <taxon>Heunggongvirae</taxon>
        <taxon>Uroviricota</taxon>
        <taxon>Caudoviricetes</taxon>
    </lineage>
</organism>
<feature type="region of interest" description="Disordered" evidence="1">
    <location>
        <begin position="29"/>
        <end position="51"/>
    </location>
</feature>
<dbReference type="EMBL" id="BK015061">
    <property type="protein sequence ID" value="DAD89468.1"/>
    <property type="molecule type" value="Genomic_DNA"/>
</dbReference>
<evidence type="ECO:0000256" key="1">
    <source>
        <dbReference type="SAM" id="MobiDB-lite"/>
    </source>
</evidence>